<sequence>MTENINQIERLTTIITYQGQCSLLEKNRRWIFLIDDRLSKSNEVLC</sequence>
<keyword evidence="2" id="KW-1185">Reference proteome</keyword>
<dbReference type="AlphaFoldDB" id="A0A0V1GNJ8"/>
<organism evidence="1 2">
    <name type="scientific">Trichinella zimbabwensis</name>
    <dbReference type="NCBI Taxonomy" id="268475"/>
    <lineage>
        <taxon>Eukaryota</taxon>
        <taxon>Metazoa</taxon>
        <taxon>Ecdysozoa</taxon>
        <taxon>Nematoda</taxon>
        <taxon>Enoplea</taxon>
        <taxon>Dorylaimia</taxon>
        <taxon>Trichinellida</taxon>
        <taxon>Trichinellidae</taxon>
        <taxon>Trichinella</taxon>
    </lineage>
</organism>
<dbReference type="Proteomes" id="UP000055024">
    <property type="component" value="Unassembled WGS sequence"/>
</dbReference>
<reference evidence="1 2" key="1">
    <citation type="submission" date="2015-01" db="EMBL/GenBank/DDBJ databases">
        <title>Evolution of Trichinella species and genotypes.</title>
        <authorList>
            <person name="Korhonen P.K."/>
            <person name="Edoardo P."/>
            <person name="Giuseppe L.R."/>
            <person name="Gasser R.B."/>
        </authorList>
    </citation>
    <scope>NUCLEOTIDE SEQUENCE [LARGE SCALE GENOMIC DNA]</scope>
    <source>
        <strain evidence="1">ISS1029</strain>
    </source>
</reference>
<evidence type="ECO:0000313" key="1">
    <source>
        <dbReference type="EMBL" id="KRY99745.1"/>
    </source>
</evidence>
<dbReference type="EMBL" id="JYDP01000710">
    <property type="protein sequence ID" value="KRY99745.1"/>
    <property type="molecule type" value="Genomic_DNA"/>
</dbReference>
<evidence type="ECO:0000313" key="2">
    <source>
        <dbReference type="Proteomes" id="UP000055024"/>
    </source>
</evidence>
<gene>
    <name evidence="1" type="ORF">T11_14317</name>
</gene>
<accession>A0A0V1GNJ8</accession>
<comment type="caution">
    <text evidence="1">The sequence shown here is derived from an EMBL/GenBank/DDBJ whole genome shotgun (WGS) entry which is preliminary data.</text>
</comment>
<protein>
    <submittedName>
        <fullName evidence="1">Uncharacterized protein</fullName>
    </submittedName>
</protein>
<proteinExistence type="predicted"/>
<name>A0A0V1GNJ8_9BILA</name>